<keyword evidence="2" id="KW-0732">Signal</keyword>
<feature type="chain" id="PRO_5008581458" description="DUF4794 domain-containing protein" evidence="2">
    <location>
        <begin position="17"/>
        <end position="113"/>
    </location>
</feature>
<evidence type="ECO:0000256" key="2">
    <source>
        <dbReference type="SAM" id="SignalP"/>
    </source>
</evidence>
<organism evidence="3">
    <name type="scientific">Clastoptera arizonana</name>
    <name type="common">Arizona spittle bug</name>
    <dbReference type="NCBI Taxonomy" id="38151"/>
    <lineage>
        <taxon>Eukaryota</taxon>
        <taxon>Metazoa</taxon>
        <taxon>Ecdysozoa</taxon>
        <taxon>Arthropoda</taxon>
        <taxon>Hexapoda</taxon>
        <taxon>Insecta</taxon>
        <taxon>Pterygota</taxon>
        <taxon>Neoptera</taxon>
        <taxon>Paraneoptera</taxon>
        <taxon>Hemiptera</taxon>
        <taxon>Auchenorrhyncha</taxon>
        <taxon>Cercopoidea</taxon>
        <taxon>Clastopteridae</taxon>
        <taxon>Clastoptera</taxon>
    </lineage>
</organism>
<dbReference type="EMBL" id="GEDC01009345">
    <property type="protein sequence ID" value="JAS27953.1"/>
    <property type="molecule type" value="Transcribed_RNA"/>
</dbReference>
<protein>
    <recommendedName>
        <fullName evidence="4">DUF4794 domain-containing protein</fullName>
    </recommendedName>
</protein>
<feature type="signal peptide" evidence="2">
    <location>
        <begin position="1"/>
        <end position="16"/>
    </location>
</feature>
<evidence type="ECO:0008006" key="4">
    <source>
        <dbReference type="Google" id="ProtNLM"/>
    </source>
</evidence>
<feature type="compositionally biased region" description="Pro residues" evidence="1">
    <location>
        <begin position="48"/>
        <end position="61"/>
    </location>
</feature>
<feature type="region of interest" description="Disordered" evidence="1">
    <location>
        <begin position="17"/>
        <end position="113"/>
    </location>
</feature>
<name>A0A1B6DQS3_9HEMI</name>
<reference evidence="3" key="1">
    <citation type="submission" date="2015-12" db="EMBL/GenBank/DDBJ databases">
        <title>De novo transcriptome assembly of four potential Pierce s Disease insect vectors from Arizona vineyards.</title>
        <authorList>
            <person name="Tassone E.E."/>
        </authorList>
    </citation>
    <scope>NUCLEOTIDE SEQUENCE</scope>
</reference>
<feature type="non-terminal residue" evidence="3">
    <location>
        <position position="113"/>
    </location>
</feature>
<accession>A0A1B6DQS3</accession>
<proteinExistence type="predicted"/>
<dbReference type="AlphaFoldDB" id="A0A1B6DQS3"/>
<gene>
    <name evidence="3" type="ORF">g.45871</name>
</gene>
<evidence type="ECO:0000256" key="1">
    <source>
        <dbReference type="SAM" id="MobiDB-lite"/>
    </source>
</evidence>
<evidence type="ECO:0000313" key="3">
    <source>
        <dbReference type="EMBL" id="JAS27953.1"/>
    </source>
</evidence>
<sequence>MKTLIISAAVLCVVSAEAPSGPYPPSGWKPQGQRLELPPRQTLKQTYGPPPTQYGPPPTQYGPPTMEYGPPQTPPSTTETAIEVLPTDPVPEQPEEVPNNPDEEENQQPQRLL</sequence>